<accession>A0ACB9RU38</accession>
<comment type="caution">
    <text evidence="1">The sequence shown here is derived from an EMBL/GenBank/DDBJ whole genome shotgun (WGS) entry which is preliminary data.</text>
</comment>
<protein>
    <submittedName>
        <fullName evidence="1">Uncharacterized protein</fullName>
    </submittedName>
</protein>
<evidence type="ECO:0000313" key="2">
    <source>
        <dbReference type="Proteomes" id="UP001057402"/>
    </source>
</evidence>
<reference evidence="2" key="1">
    <citation type="journal article" date="2023" name="Front. Plant Sci.">
        <title>Chromosomal-level genome assembly of Melastoma candidum provides insights into trichome evolution.</title>
        <authorList>
            <person name="Zhong Y."/>
            <person name="Wu W."/>
            <person name="Sun C."/>
            <person name="Zou P."/>
            <person name="Liu Y."/>
            <person name="Dai S."/>
            <person name="Zhou R."/>
        </authorList>
    </citation>
    <scope>NUCLEOTIDE SEQUENCE [LARGE SCALE GENOMIC DNA]</scope>
</reference>
<gene>
    <name evidence="1" type="ORF">MLD38_007778</name>
</gene>
<organism evidence="1 2">
    <name type="scientific">Melastoma candidum</name>
    <dbReference type="NCBI Taxonomy" id="119954"/>
    <lineage>
        <taxon>Eukaryota</taxon>
        <taxon>Viridiplantae</taxon>
        <taxon>Streptophyta</taxon>
        <taxon>Embryophyta</taxon>
        <taxon>Tracheophyta</taxon>
        <taxon>Spermatophyta</taxon>
        <taxon>Magnoliopsida</taxon>
        <taxon>eudicotyledons</taxon>
        <taxon>Gunneridae</taxon>
        <taxon>Pentapetalae</taxon>
        <taxon>rosids</taxon>
        <taxon>malvids</taxon>
        <taxon>Myrtales</taxon>
        <taxon>Melastomataceae</taxon>
        <taxon>Melastomatoideae</taxon>
        <taxon>Melastomateae</taxon>
        <taxon>Melastoma</taxon>
    </lineage>
</organism>
<keyword evidence="2" id="KW-1185">Reference proteome</keyword>
<evidence type="ECO:0000313" key="1">
    <source>
        <dbReference type="EMBL" id="KAI4381731.1"/>
    </source>
</evidence>
<sequence length="294" mass="31460">MLSVSLYPSASALHSVGDSTSGCFSSPSSSCRPPSFSICSLRSKYIGFSSSLDSSAQSSLSSFFSSALSASFSSARSHFNSSELMPFLPPSTLLICITGKSSLVATIENYLKFDVYDLNSSGVCGNWELRRALAAPANQSILVVEDINCNGEISDRSSMKDKSGDQPACQQQQKNSHVVESPLSALNRGFITQLTDHLSGQLNFTDGLWSRLRQREDSRVPTNHSESSTLLSCGQGEWICTFTCRIAPHTGSTSSGPTTSESNNIATLKNQGSDPDGRGDPGWTSRGSHEGRRS</sequence>
<proteinExistence type="predicted"/>
<dbReference type="Proteomes" id="UP001057402">
    <property type="component" value="Chromosome 3"/>
</dbReference>
<dbReference type="EMBL" id="CM042882">
    <property type="protein sequence ID" value="KAI4381731.1"/>
    <property type="molecule type" value="Genomic_DNA"/>
</dbReference>
<name>A0ACB9RU38_9MYRT</name>